<feature type="domain" description="Cyclic nucleotide phosphodiesterase C-terminal" evidence="6">
    <location>
        <begin position="275"/>
        <end position="375"/>
    </location>
</feature>
<keyword evidence="1" id="KW-0479">Metal-binding</keyword>
<feature type="domain" description="Calcineurin-like phosphoesterase" evidence="5">
    <location>
        <begin position="3"/>
        <end position="233"/>
    </location>
</feature>
<dbReference type="PANTHER" id="PTHR42988:SF2">
    <property type="entry name" value="CYCLIC NUCLEOTIDE PHOSPHODIESTERASE CBUA0032-RELATED"/>
    <property type="match status" value="1"/>
</dbReference>
<dbReference type="EMBL" id="CTEN01000001">
    <property type="protein sequence ID" value="CQR23949.1"/>
    <property type="molecule type" value="Genomic_DNA"/>
</dbReference>
<dbReference type="GO" id="GO:0046872">
    <property type="term" value="F:metal ion binding"/>
    <property type="evidence" value="ECO:0007669"/>
    <property type="project" value="UniProtKB-KW"/>
</dbReference>
<dbReference type="RefSeq" id="WP_093649672.1">
    <property type="nucleotide sequence ID" value="NZ_CTEN01000001.1"/>
</dbReference>
<sequence>MIVATDLHYLSSKLTDKGNFFTDLFNNADGKNMQYIEEITEAFVENVIAEKPEILVISGDLTFNGEKDSHLELERKLHRIQNNGTQVLVIPGNHDIDRSSAAGFYGDHYELVDSITKEEFLEIYKKHGLQNNLQKDDTSLSYIYKFRSDFWLLMLDSNSDKANQISDKTLAWVERTLQEAREKNVQVLAVSHQNILSHNPHFREGFVIDKASELEVLYRKYGVLANVSGHIHIQHMVTETLPEILTSSLAVSPHHYGVIDFDGKNFNYQASILTIDDWARRHQSMDTNLLQFQKSSRQFMEVVAWRKAESELLDTKLTDSEKTLLLETFTKLNADYFAGKSVNEADYEAGLELWRKKGSGVYLDYLDTILKSTKKSYNKLNLMIDE</sequence>
<dbReference type="AlphaFoldDB" id="A0A0E4H3L1"/>
<keyword evidence="8" id="KW-1185">Reference proteome</keyword>
<name>A0A0E4H3L1_9STRE</name>
<evidence type="ECO:0000259" key="5">
    <source>
        <dbReference type="Pfam" id="PF00149"/>
    </source>
</evidence>
<dbReference type="OrthoDB" id="2036332at2"/>
<dbReference type="InterPro" id="IPR040869">
    <property type="entry name" value="CNP_C"/>
</dbReference>
<evidence type="ECO:0000313" key="8">
    <source>
        <dbReference type="Proteomes" id="UP000198604"/>
    </source>
</evidence>
<dbReference type="PIRSF" id="PIRSF034890">
    <property type="entry name" value="Pesteras_lmo2642"/>
    <property type="match status" value="1"/>
</dbReference>
<keyword evidence="3" id="KW-0408">Iron</keyword>
<dbReference type="InterPro" id="IPR029052">
    <property type="entry name" value="Metallo-depent_PP-like"/>
</dbReference>
<dbReference type="Gene3D" id="3.60.21.10">
    <property type="match status" value="1"/>
</dbReference>
<dbReference type="PANTHER" id="PTHR42988">
    <property type="entry name" value="PHOSPHOHYDROLASE"/>
    <property type="match status" value="1"/>
</dbReference>
<dbReference type="Pfam" id="PF17839">
    <property type="entry name" value="CNP_C_terminal"/>
    <property type="match status" value="1"/>
</dbReference>
<dbReference type="InterPro" id="IPR050884">
    <property type="entry name" value="CNP_phosphodiesterase-III"/>
</dbReference>
<dbReference type="GO" id="GO:0016787">
    <property type="term" value="F:hydrolase activity"/>
    <property type="evidence" value="ECO:0007669"/>
    <property type="project" value="UniProtKB-KW"/>
</dbReference>
<proteinExistence type="inferred from homology"/>
<gene>
    <name evidence="7" type="ORF">BN1356_00313</name>
</gene>
<evidence type="ECO:0000256" key="3">
    <source>
        <dbReference type="ARBA" id="ARBA00023004"/>
    </source>
</evidence>
<evidence type="ECO:0000256" key="4">
    <source>
        <dbReference type="ARBA" id="ARBA00025742"/>
    </source>
</evidence>
<dbReference type="Gene3D" id="1.10.246.180">
    <property type="match status" value="1"/>
</dbReference>
<keyword evidence="2" id="KW-0378">Hydrolase</keyword>
<dbReference type="SUPFAM" id="SSF56300">
    <property type="entry name" value="Metallo-dependent phosphatases"/>
    <property type="match status" value="1"/>
</dbReference>
<accession>A0A0E4H3L1</accession>
<dbReference type="InterPro" id="IPR004843">
    <property type="entry name" value="Calcineurin-like_PHP"/>
</dbReference>
<comment type="similarity">
    <text evidence="4">Belongs to the cyclic nucleotide phosphodiesterase class-III family.</text>
</comment>
<dbReference type="STRING" id="1608583.BN1356_00313"/>
<organism evidence="7 8">
    <name type="scientific">Streptococcus varani</name>
    <dbReference type="NCBI Taxonomy" id="1608583"/>
    <lineage>
        <taxon>Bacteria</taxon>
        <taxon>Bacillati</taxon>
        <taxon>Bacillota</taxon>
        <taxon>Bacilli</taxon>
        <taxon>Lactobacillales</taxon>
        <taxon>Streptococcaceae</taxon>
        <taxon>Streptococcus</taxon>
    </lineage>
</organism>
<dbReference type="Pfam" id="PF00149">
    <property type="entry name" value="Metallophos"/>
    <property type="match status" value="1"/>
</dbReference>
<evidence type="ECO:0000256" key="1">
    <source>
        <dbReference type="ARBA" id="ARBA00022723"/>
    </source>
</evidence>
<dbReference type="Proteomes" id="UP000198604">
    <property type="component" value="Unassembled WGS sequence"/>
</dbReference>
<dbReference type="InterPro" id="IPR012365">
    <property type="entry name" value="Pesteras_lmo2642"/>
</dbReference>
<evidence type="ECO:0000256" key="2">
    <source>
        <dbReference type="ARBA" id="ARBA00022801"/>
    </source>
</evidence>
<evidence type="ECO:0000313" key="7">
    <source>
        <dbReference type="EMBL" id="CQR23949.1"/>
    </source>
</evidence>
<protein>
    <submittedName>
        <fullName evidence="7">Metallophosphoesterase</fullName>
    </submittedName>
</protein>
<evidence type="ECO:0000259" key="6">
    <source>
        <dbReference type="Pfam" id="PF17839"/>
    </source>
</evidence>
<reference evidence="8" key="1">
    <citation type="submission" date="2015-03" db="EMBL/GenBank/DDBJ databases">
        <authorList>
            <person name="Urmite Genomes"/>
        </authorList>
    </citation>
    <scope>NUCLEOTIDE SEQUENCE [LARGE SCALE GENOMIC DNA]</scope>
    <source>
        <strain evidence="8">FF10</strain>
    </source>
</reference>